<organism evidence="1 2">
    <name type="scientific">Pleurotus cornucopiae</name>
    <name type="common">Cornucopia mushroom</name>
    <dbReference type="NCBI Taxonomy" id="5321"/>
    <lineage>
        <taxon>Eukaryota</taxon>
        <taxon>Fungi</taxon>
        <taxon>Dikarya</taxon>
        <taxon>Basidiomycota</taxon>
        <taxon>Agaricomycotina</taxon>
        <taxon>Agaricomycetes</taxon>
        <taxon>Agaricomycetidae</taxon>
        <taxon>Agaricales</taxon>
        <taxon>Pleurotineae</taxon>
        <taxon>Pleurotaceae</taxon>
        <taxon>Pleurotus</taxon>
    </lineage>
</organism>
<sequence>MSSFWRPTPLPSLDVFNKKLRVEHTRRATQQNAYKLCLELEKSTVAKTVMHARVLGYLILHAPNHTAEAENAKSIVSCAGNREKLDELGESFVKWFINICKHDTTPWRTPIPSHPPSRPSFDREREVMASTHFNVGVDEQGEPTDKVHFILVFLLPSPSLCLSEQACSIDLSVLKRFGYPVETLNGVGVHSLVNIMTLQADVHDLFDRLQLWLEATEIPHRYRIQSSRRIGAIVRRREFVRFTTSDPHRFPLPSPELLALHAACAKVANLSGAAEFLDKVDRDLEELDVLKANEDSSEVLDVAIWRLAHAM</sequence>
<keyword evidence="2" id="KW-1185">Reference proteome</keyword>
<accession>A0ACB7III8</accession>
<dbReference type="Proteomes" id="UP000824881">
    <property type="component" value="Unassembled WGS sequence"/>
</dbReference>
<protein>
    <submittedName>
        <fullName evidence="1">Uncharacterized protein</fullName>
    </submittedName>
</protein>
<evidence type="ECO:0000313" key="2">
    <source>
        <dbReference type="Proteomes" id="UP000824881"/>
    </source>
</evidence>
<evidence type="ECO:0000313" key="1">
    <source>
        <dbReference type="EMBL" id="KAG9217979.1"/>
    </source>
</evidence>
<name>A0ACB7III8_PLECO</name>
<comment type="caution">
    <text evidence="1">The sequence shown here is derived from an EMBL/GenBank/DDBJ whole genome shotgun (WGS) entry which is preliminary data.</text>
</comment>
<proteinExistence type="predicted"/>
<reference evidence="1 2" key="1">
    <citation type="journal article" date="2021" name="Appl. Environ. Microbiol.">
        <title>Genetic linkage and physical mapping for an oyster mushroom Pleurotus cornucopiae and QTL analysis for the trait cap color.</title>
        <authorList>
            <person name="Zhang Y."/>
            <person name="Gao W."/>
            <person name="Sonnenberg A."/>
            <person name="Chen Q."/>
            <person name="Zhang J."/>
            <person name="Huang C."/>
        </authorList>
    </citation>
    <scope>NUCLEOTIDE SEQUENCE [LARGE SCALE GENOMIC DNA]</scope>
    <source>
        <strain evidence="1">CCMSSC00406</strain>
    </source>
</reference>
<gene>
    <name evidence="1" type="ORF">CCMSSC00406_0009799</name>
</gene>
<dbReference type="EMBL" id="WQMT02000011">
    <property type="protein sequence ID" value="KAG9217979.1"/>
    <property type="molecule type" value="Genomic_DNA"/>
</dbReference>